<dbReference type="GO" id="GO:0010008">
    <property type="term" value="C:endosome membrane"/>
    <property type="evidence" value="ECO:0007669"/>
    <property type="project" value="TreeGrafter"/>
</dbReference>
<comment type="caution">
    <text evidence="2">The sequence shown here is derived from an EMBL/GenBank/DDBJ whole genome shotgun (WGS) entry which is preliminary data.</text>
</comment>
<dbReference type="GO" id="GO:0007032">
    <property type="term" value="P:endosome organization"/>
    <property type="evidence" value="ECO:0007669"/>
    <property type="project" value="InterPro"/>
</dbReference>
<name>J9DX91_WUCBA</name>
<organism evidence="2 3">
    <name type="scientific">Wuchereria bancrofti</name>
    <dbReference type="NCBI Taxonomy" id="6293"/>
    <lineage>
        <taxon>Eukaryota</taxon>
        <taxon>Metazoa</taxon>
        <taxon>Ecdysozoa</taxon>
        <taxon>Nematoda</taxon>
        <taxon>Chromadorea</taxon>
        <taxon>Rhabditida</taxon>
        <taxon>Spirurina</taxon>
        <taxon>Spiruromorpha</taxon>
        <taxon>Filarioidea</taxon>
        <taxon>Onchocercidae</taxon>
        <taxon>Wuchereria</taxon>
    </lineage>
</organism>
<dbReference type="Proteomes" id="UP000004810">
    <property type="component" value="Unassembled WGS sequence"/>
</dbReference>
<evidence type="ECO:0000259" key="1">
    <source>
        <dbReference type="Pfam" id="PF19432"/>
    </source>
</evidence>
<dbReference type="InterPro" id="IPR045802">
    <property type="entry name" value="GRV2/DNAJC13_N"/>
</dbReference>
<dbReference type="Pfam" id="PF19432">
    <property type="entry name" value="RME-8_N"/>
    <property type="match status" value="1"/>
</dbReference>
<sequence length="183" mass="21976">MDSLEKPRIMEVDYLLTRNNLEMANEESKQNHLLEQVQLQLEAKLDRLLQHWNLEHKFLQKKDDKMQKPVILRKRRQRVKSGVNWKLFSFQFTKDHCKADLIWNETTREEFRRSIEDEMRILEQEKELVSTNVPISWNHTEFQVRYPSLADEVKIGDYYLRILLQESDATATPIHNPLVCSLL</sequence>
<reference evidence="3" key="1">
    <citation type="submission" date="2012-08" db="EMBL/GenBank/DDBJ databases">
        <title>The Genome Sequence of Wuchereria bancrofti.</title>
        <authorList>
            <person name="Nutman T.B."/>
            <person name="Fink D.L."/>
            <person name="Russ C."/>
            <person name="Young S."/>
            <person name="Zeng Q."/>
            <person name="Koehrsen M."/>
            <person name="Alvarado L."/>
            <person name="Berlin A."/>
            <person name="Chapman S.B."/>
            <person name="Chen Z."/>
            <person name="Freedman E."/>
            <person name="Gellesch M."/>
            <person name="Goldberg J."/>
            <person name="Griggs A."/>
            <person name="Gujja S."/>
            <person name="Heilman E.R."/>
            <person name="Heiman D."/>
            <person name="Hepburn T."/>
            <person name="Howarth C."/>
            <person name="Jen D."/>
            <person name="Larson L."/>
            <person name="Lewis B."/>
            <person name="Mehta T."/>
            <person name="Park D."/>
            <person name="Pearson M."/>
            <person name="Roberts A."/>
            <person name="Saif S."/>
            <person name="Shea T."/>
            <person name="Shenoy N."/>
            <person name="Sisk P."/>
            <person name="Stolte C."/>
            <person name="Sykes S."/>
            <person name="Walk T."/>
            <person name="White J."/>
            <person name="Yandava C."/>
            <person name="Haas B."/>
            <person name="Henn M.R."/>
            <person name="Nusbaum C."/>
            <person name="Birren B."/>
        </authorList>
    </citation>
    <scope>NUCLEOTIDE SEQUENCE [LARGE SCALE GENOMIC DNA]</scope>
    <source>
        <strain evidence="3">NA</strain>
    </source>
</reference>
<gene>
    <name evidence="2" type="ORF">WUBG_14684</name>
</gene>
<evidence type="ECO:0000313" key="2">
    <source>
        <dbReference type="EMBL" id="EJW74406.1"/>
    </source>
</evidence>
<accession>J9DX91</accession>
<protein>
    <recommendedName>
        <fullName evidence="1">DnaJ homologue subfamily C GRV2/DNAJC13 N-terminal domain-containing protein</fullName>
    </recommendedName>
</protein>
<dbReference type="PANTHER" id="PTHR36983">
    <property type="entry name" value="DNAJ HOMOLOG SUBFAMILY C MEMBER 13"/>
    <property type="match status" value="1"/>
</dbReference>
<dbReference type="PANTHER" id="PTHR36983:SF2">
    <property type="entry name" value="DNAJ HOMOLOG SUBFAMILY C MEMBER 13"/>
    <property type="match status" value="1"/>
</dbReference>
<dbReference type="GO" id="GO:2000641">
    <property type="term" value="P:regulation of early endosome to late endosome transport"/>
    <property type="evidence" value="ECO:0007669"/>
    <property type="project" value="InterPro"/>
</dbReference>
<evidence type="ECO:0000313" key="3">
    <source>
        <dbReference type="Proteomes" id="UP000004810"/>
    </source>
</evidence>
<proteinExistence type="predicted"/>
<dbReference type="AlphaFoldDB" id="J9DX91"/>
<dbReference type="EMBL" id="ADBV01012290">
    <property type="protein sequence ID" value="EJW74406.1"/>
    <property type="molecule type" value="Genomic_DNA"/>
</dbReference>
<dbReference type="InterPro" id="IPR044978">
    <property type="entry name" value="GRV2/DNAJC13"/>
</dbReference>
<dbReference type="GO" id="GO:0006898">
    <property type="term" value="P:receptor-mediated endocytosis"/>
    <property type="evidence" value="ECO:0007669"/>
    <property type="project" value="TreeGrafter"/>
</dbReference>
<feature type="domain" description="DnaJ homologue subfamily C GRV2/DNAJC13 N-terminal" evidence="1">
    <location>
        <begin position="1"/>
        <end position="166"/>
    </location>
</feature>